<evidence type="ECO:0000256" key="6">
    <source>
        <dbReference type="SAM" id="Phobius"/>
    </source>
</evidence>
<dbReference type="OrthoDB" id="3217742at2"/>
<keyword evidence="4 6" id="KW-1133">Transmembrane helix</keyword>
<dbReference type="EMBL" id="VFOU01000004">
    <property type="protein sequence ID" value="TQL65886.1"/>
    <property type="molecule type" value="Genomic_DNA"/>
</dbReference>
<dbReference type="Pfam" id="PF00482">
    <property type="entry name" value="T2SSF"/>
    <property type="match status" value="1"/>
</dbReference>
<dbReference type="Gene3D" id="1.20.81.30">
    <property type="entry name" value="Type II secretion system (T2SS), domain F"/>
    <property type="match status" value="1"/>
</dbReference>
<reference evidence="8 9" key="1">
    <citation type="submission" date="2019-06" db="EMBL/GenBank/DDBJ databases">
        <title>Sequencing the genomes of 1000 actinobacteria strains.</title>
        <authorList>
            <person name="Klenk H.-P."/>
        </authorList>
    </citation>
    <scope>NUCLEOTIDE SEQUENCE [LARGE SCALE GENOMIC DNA]</scope>
    <source>
        <strain evidence="8 9">DSM 24083</strain>
    </source>
</reference>
<organism evidence="8 9">
    <name type="scientific">Enteractinococcus coprophilus</name>
    <dbReference type="NCBI Taxonomy" id="1027633"/>
    <lineage>
        <taxon>Bacteria</taxon>
        <taxon>Bacillati</taxon>
        <taxon>Actinomycetota</taxon>
        <taxon>Actinomycetes</taxon>
        <taxon>Micrococcales</taxon>
        <taxon>Micrococcaceae</taxon>
    </lineage>
</organism>
<keyword evidence="9" id="KW-1185">Reference proteome</keyword>
<proteinExistence type="predicted"/>
<dbReference type="AlphaFoldDB" id="A0A543A066"/>
<sequence length="282" mass="30538">MSVLLGLVLGAGLLLVWWSFWPRSEKTKDRPPSKAQQLIAQTGIARLSVSGVVTLSVVLASVVFISLSALTGAMPVALCFALFAAAAPWAALSWQAKRRQTALREIWPDAIDNLRSAVRAGLTLPEALTQLADRGPNELRVPFEEFAADYRAGARFADALERLKYSLADPTADRLIASLHVTREVGGADIGRLLETLSDFLRDDARTRAELEARQSWTVNGARLAVVAPWLILLLLVTQPEAAVAYQSVTGLIILMGGVGVSVICYQLMLKIGSLPAERRIL</sequence>
<keyword evidence="5 6" id="KW-0472">Membrane</keyword>
<evidence type="ECO:0000256" key="4">
    <source>
        <dbReference type="ARBA" id="ARBA00022989"/>
    </source>
</evidence>
<evidence type="ECO:0000259" key="7">
    <source>
        <dbReference type="Pfam" id="PF00482"/>
    </source>
</evidence>
<dbReference type="RefSeq" id="WP_141867877.1">
    <property type="nucleotide sequence ID" value="NZ_BAABAN010000006.1"/>
</dbReference>
<feature type="transmembrane region" description="Helical" evidence="6">
    <location>
        <begin position="6"/>
        <end position="23"/>
    </location>
</feature>
<accession>A0A543A066</accession>
<dbReference type="PANTHER" id="PTHR35007:SF2">
    <property type="entry name" value="PILUS ASSEMBLE PROTEIN"/>
    <property type="match status" value="1"/>
</dbReference>
<comment type="caution">
    <text evidence="8">The sequence shown here is derived from an EMBL/GenBank/DDBJ whole genome shotgun (WGS) entry which is preliminary data.</text>
</comment>
<gene>
    <name evidence="8" type="ORF">FB556_2361</name>
</gene>
<evidence type="ECO:0000256" key="3">
    <source>
        <dbReference type="ARBA" id="ARBA00022692"/>
    </source>
</evidence>
<protein>
    <submittedName>
        <fullName evidence="8">Tight adherence protein B</fullName>
    </submittedName>
</protein>
<dbReference type="GO" id="GO:0005886">
    <property type="term" value="C:plasma membrane"/>
    <property type="evidence" value="ECO:0007669"/>
    <property type="project" value="UniProtKB-SubCell"/>
</dbReference>
<evidence type="ECO:0000256" key="1">
    <source>
        <dbReference type="ARBA" id="ARBA00004651"/>
    </source>
</evidence>
<evidence type="ECO:0000313" key="9">
    <source>
        <dbReference type="Proteomes" id="UP000319746"/>
    </source>
</evidence>
<feature type="transmembrane region" description="Helical" evidence="6">
    <location>
        <begin position="217"/>
        <end position="237"/>
    </location>
</feature>
<dbReference type="PANTHER" id="PTHR35007">
    <property type="entry name" value="INTEGRAL MEMBRANE PROTEIN-RELATED"/>
    <property type="match status" value="1"/>
</dbReference>
<evidence type="ECO:0000256" key="5">
    <source>
        <dbReference type="ARBA" id="ARBA00023136"/>
    </source>
</evidence>
<feature type="transmembrane region" description="Helical" evidence="6">
    <location>
        <begin position="44"/>
        <end position="67"/>
    </location>
</feature>
<feature type="transmembrane region" description="Helical" evidence="6">
    <location>
        <begin position="249"/>
        <end position="270"/>
    </location>
</feature>
<keyword evidence="3 6" id="KW-0812">Transmembrane</keyword>
<dbReference type="InterPro" id="IPR042094">
    <property type="entry name" value="T2SS_GspF_sf"/>
</dbReference>
<comment type="subcellular location">
    <subcellularLocation>
        <location evidence="1">Cell membrane</location>
        <topology evidence="1">Multi-pass membrane protein</topology>
    </subcellularLocation>
</comment>
<evidence type="ECO:0000313" key="8">
    <source>
        <dbReference type="EMBL" id="TQL65886.1"/>
    </source>
</evidence>
<keyword evidence="2" id="KW-1003">Cell membrane</keyword>
<feature type="domain" description="Type II secretion system protein GspF" evidence="7">
    <location>
        <begin position="111"/>
        <end position="237"/>
    </location>
</feature>
<feature type="transmembrane region" description="Helical" evidence="6">
    <location>
        <begin position="73"/>
        <end position="94"/>
    </location>
</feature>
<dbReference type="Proteomes" id="UP000319746">
    <property type="component" value="Unassembled WGS sequence"/>
</dbReference>
<name>A0A543A066_9MICC</name>
<dbReference type="InterPro" id="IPR018076">
    <property type="entry name" value="T2SS_GspF_dom"/>
</dbReference>
<evidence type="ECO:0000256" key="2">
    <source>
        <dbReference type="ARBA" id="ARBA00022475"/>
    </source>
</evidence>